<keyword evidence="1" id="KW-0812">Transmembrane</keyword>
<keyword evidence="1" id="KW-1133">Transmembrane helix</keyword>
<protein>
    <submittedName>
        <fullName evidence="2">Uncharacterized protein</fullName>
    </submittedName>
</protein>
<evidence type="ECO:0000313" key="2">
    <source>
        <dbReference type="WBParaSite" id="maker-PairedContig_5147-snap-gene-0.4-mRNA-1"/>
    </source>
</evidence>
<dbReference type="WBParaSite" id="maker-PairedContig_5147-snap-gene-0.4-mRNA-1">
    <property type="protein sequence ID" value="maker-PairedContig_5147-snap-gene-0.4-mRNA-1"/>
    <property type="gene ID" value="maker-PairedContig_5147-snap-gene-0.4"/>
</dbReference>
<feature type="transmembrane region" description="Helical" evidence="1">
    <location>
        <begin position="105"/>
        <end position="131"/>
    </location>
</feature>
<reference evidence="2" key="1">
    <citation type="submission" date="2016-11" db="UniProtKB">
        <authorList>
            <consortium name="WormBaseParasite"/>
        </authorList>
    </citation>
    <scope>IDENTIFICATION</scope>
    <source>
        <strain evidence="2">pt0022</strain>
    </source>
</reference>
<dbReference type="STRING" id="6293.A0A1I8EU62"/>
<sequence length="150" mass="17432">MNGTLRFRMYGTNLGWFLARFCLLLPLALCTILVSGLTIFGLSFSKSSEREITPENIEKYPFQYFSEIHGFFRTTVALMDYSSAFTGILIFASSRIQTGNMPMNALALLTAQLVMHKPFLFLFFFPLYYYLVNKLEKWLKHKLNIFTCLF</sequence>
<name>A0A1I8EU62_WUCBA</name>
<accession>A0A1I8EU62</accession>
<feature type="transmembrane region" description="Helical" evidence="1">
    <location>
        <begin position="71"/>
        <end position="93"/>
    </location>
</feature>
<evidence type="ECO:0000256" key="1">
    <source>
        <dbReference type="SAM" id="Phobius"/>
    </source>
</evidence>
<organism evidence="2">
    <name type="scientific">Wuchereria bancrofti</name>
    <dbReference type="NCBI Taxonomy" id="6293"/>
    <lineage>
        <taxon>Eukaryota</taxon>
        <taxon>Metazoa</taxon>
        <taxon>Ecdysozoa</taxon>
        <taxon>Nematoda</taxon>
        <taxon>Chromadorea</taxon>
        <taxon>Rhabditida</taxon>
        <taxon>Spirurina</taxon>
        <taxon>Spiruromorpha</taxon>
        <taxon>Filarioidea</taxon>
        <taxon>Onchocercidae</taxon>
        <taxon>Wuchereria</taxon>
    </lineage>
</organism>
<feature type="transmembrane region" description="Helical" evidence="1">
    <location>
        <begin position="21"/>
        <end position="44"/>
    </location>
</feature>
<keyword evidence="1" id="KW-0472">Membrane</keyword>
<dbReference type="AlphaFoldDB" id="A0A1I8EU62"/>
<proteinExistence type="predicted"/>